<comment type="subcellular location">
    <subcellularLocation>
        <location evidence="2">Cell membrane</location>
        <topology evidence="2">Lipid-anchor</topology>
        <topology evidence="2">GPI-anchor</topology>
    </subcellularLocation>
</comment>
<dbReference type="Pfam" id="PF11838">
    <property type="entry name" value="ERAP1_C"/>
    <property type="match status" value="1"/>
</dbReference>
<keyword evidence="5" id="KW-0479">Metal-binding</keyword>
<feature type="signal peptide" evidence="9">
    <location>
        <begin position="1"/>
        <end position="25"/>
    </location>
</feature>
<keyword evidence="6" id="KW-0378">Hydrolase</keyword>
<dbReference type="Gene3D" id="1.10.390.10">
    <property type="entry name" value="Neutral Protease Domain 2"/>
    <property type="match status" value="1"/>
</dbReference>
<keyword evidence="7" id="KW-0862">Zinc</keyword>
<dbReference type="CDD" id="cd09601">
    <property type="entry name" value="M1_APN-Q_like"/>
    <property type="match status" value="1"/>
</dbReference>
<evidence type="ECO:0000256" key="1">
    <source>
        <dbReference type="ARBA" id="ARBA00001947"/>
    </source>
</evidence>
<evidence type="ECO:0000256" key="8">
    <source>
        <dbReference type="ARBA" id="ARBA00023049"/>
    </source>
</evidence>
<dbReference type="Gene3D" id="2.60.40.1910">
    <property type="match status" value="1"/>
</dbReference>
<evidence type="ECO:0000259" key="10">
    <source>
        <dbReference type="Pfam" id="PF01433"/>
    </source>
</evidence>
<dbReference type="InterPro" id="IPR001930">
    <property type="entry name" value="Peptidase_M1"/>
</dbReference>
<reference evidence="13 14" key="1">
    <citation type="journal article" date="2023" name="Nucleic Acids Res.">
        <title>The hologenome of Daphnia magna reveals possible DNA methylation and microbiome-mediated evolution of the host genome.</title>
        <authorList>
            <person name="Chaturvedi A."/>
            <person name="Li X."/>
            <person name="Dhandapani V."/>
            <person name="Marshall H."/>
            <person name="Kissane S."/>
            <person name="Cuenca-Cambronero M."/>
            <person name="Asole G."/>
            <person name="Calvet F."/>
            <person name="Ruiz-Romero M."/>
            <person name="Marangio P."/>
            <person name="Guigo R."/>
            <person name="Rago D."/>
            <person name="Mirbahai L."/>
            <person name="Eastwood N."/>
            <person name="Colbourne J.K."/>
            <person name="Zhou J."/>
            <person name="Mallon E."/>
            <person name="Orsini L."/>
        </authorList>
    </citation>
    <scope>NUCLEOTIDE SEQUENCE [LARGE SCALE GENOMIC DNA]</scope>
    <source>
        <strain evidence="13">LRV0_1</strain>
    </source>
</reference>
<dbReference type="InterPro" id="IPR042097">
    <property type="entry name" value="Aminopeptidase_N-like_N_sf"/>
</dbReference>
<dbReference type="Pfam" id="PF01433">
    <property type="entry name" value="Peptidase_M1"/>
    <property type="match status" value="1"/>
</dbReference>
<feature type="domain" description="Peptidase M1 membrane alanine aminopeptidase" evidence="10">
    <location>
        <begin position="315"/>
        <end position="535"/>
    </location>
</feature>
<sequence>MSVAWSQSTWKVLLIAVYFAKIVVTKTAHGDGENQSPFRLPDAISPIHYQLTLLPVIEENPRLCGHVWIDVTVNSPTNAIVLHGQVLPVESVVYADSEVIDNEVSRMLVERMCFSGVLDALDSLSDDKPKSRDDKDIAQSVHLDEDSEQMIIILKEELIVGAFYRIGILYLAEINDGDNIGFFRVQKKQEDNNCCRQRWIGSTQLEATHARKVFPCFDEPAFKATIELTLGHDSKLRAISNMPSNSSTSLKTVDDWVWTTFEKTPVMSTYLLACVISELEYLETSYLSINGRNITIRLWTEKQKFSQLDLAYRLVPTIMETLEDYFGIPYTLPKLDMVSLPGYDLARAMENWGLIVQSESTLLQESDANDPMEKAIFAITIVHEIAHQWFGNLVTSRWWSDIWFNEGLATLFENIVLNEIAPELGVDVITVLFFQQALFHDTLNLSIPLNYPVELLPTIEHKFDGFAYAKASVIFRMVKSFVGDEAFKNGLHRYFNQFQFKAANSTDFWAILTQESRRACTLSPRKHVGRIMKTWTEQSGYPLIQVDRNPNGTIQLTQTPFIDSSNPLTDNFTETVAWWVPISMTNGADPKFSLDDRIPVVWLTPKVPSVAIKGPDDTNVWILVNLQYSGYYRVNYDRLGWELLSEQLIRDHTVIPPLNRAQLIDDVFTLCHVKTLPYEVSVRLVEYLGRAEEENFVRSVAVGHVGRIKQMMALQGIHDEKLDAMVKVMMTYIVPTQNTESRNHYNSGQLDVHCHNDDKLCVDRILDLFRGYINDTVTPAQSSLTKKHFEDIWCTALRYGGPLEWSYAWNSSRDSSATLSKKRKILKAMACTTDTSRIKQLLSRVFLPKINQEPIETSIILNSLAENPSARLLAMKFVMLNWAFLNKHFRNPPRMRDLLVAVTRRSSSLNELEKVNEFLEDKANELGPAVIDLIVATISSNVRQIELQKIHLKYHTLIGETGNDLTRLEENVASVLQTSQLLNCLENDRNVAGMIVLLPIGGHKTPK</sequence>
<name>A0ABR0ALD6_9CRUS</name>
<comment type="caution">
    <text evidence="13">The sequence shown here is derived from an EMBL/GenBank/DDBJ whole genome shotgun (WGS) entry which is preliminary data.</text>
</comment>
<dbReference type="Gene3D" id="2.60.40.1730">
    <property type="entry name" value="tricorn interacting facor f3 domain"/>
    <property type="match status" value="1"/>
</dbReference>
<keyword evidence="14" id="KW-1185">Reference proteome</keyword>
<feature type="domain" description="Aminopeptidase N-like N-terminal" evidence="12">
    <location>
        <begin position="46"/>
        <end position="271"/>
    </location>
</feature>
<evidence type="ECO:0000313" key="14">
    <source>
        <dbReference type="Proteomes" id="UP001234178"/>
    </source>
</evidence>
<comment type="similarity">
    <text evidence="3">Belongs to the peptidase M1 family.</text>
</comment>
<dbReference type="EMBL" id="JAOYFB010000038">
    <property type="protein sequence ID" value="KAK4025840.1"/>
    <property type="molecule type" value="Genomic_DNA"/>
</dbReference>
<gene>
    <name evidence="13" type="ORF">OUZ56_014885</name>
</gene>
<dbReference type="SUPFAM" id="SSF55486">
    <property type="entry name" value="Metalloproteases ('zincins'), catalytic domain"/>
    <property type="match status" value="1"/>
</dbReference>
<evidence type="ECO:0000256" key="4">
    <source>
        <dbReference type="ARBA" id="ARBA00022670"/>
    </source>
</evidence>
<feature type="domain" description="ERAP1-like C-terminal" evidence="11">
    <location>
        <begin position="621"/>
        <end position="923"/>
    </location>
</feature>
<evidence type="ECO:0000259" key="11">
    <source>
        <dbReference type="Pfam" id="PF11838"/>
    </source>
</evidence>
<keyword evidence="4" id="KW-0645">Protease</keyword>
<dbReference type="InterPro" id="IPR034016">
    <property type="entry name" value="M1_APN-typ"/>
</dbReference>
<accession>A0ABR0ALD6</accession>
<dbReference type="InterPro" id="IPR027268">
    <property type="entry name" value="Peptidase_M4/M1_CTD_sf"/>
</dbReference>
<proteinExistence type="inferred from homology"/>
<dbReference type="PANTHER" id="PTHR11533">
    <property type="entry name" value="PROTEASE M1 ZINC METALLOPROTEASE"/>
    <property type="match status" value="1"/>
</dbReference>
<dbReference type="InterPro" id="IPR024571">
    <property type="entry name" value="ERAP1-like_C_dom"/>
</dbReference>
<evidence type="ECO:0000256" key="5">
    <source>
        <dbReference type="ARBA" id="ARBA00022723"/>
    </source>
</evidence>
<dbReference type="PRINTS" id="PR00756">
    <property type="entry name" value="ALADIPTASE"/>
</dbReference>
<feature type="chain" id="PRO_5046504106" description="Aminopeptidase" evidence="9">
    <location>
        <begin position="26"/>
        <end position="1007"/>
    </location>
</feature>
<dbReference type="Proteomes" id="UP001234178">
    <property type="component" value="Unassembled WGS sequence"/>
</dbReference>
<dbReference type="SUPFAM" id="SSF63737">
    <property type="entry name" value="Leukotriene A4 hydrolase N-terminal domain"/>
    <property type="match status" value="1"/>
</dbReference>
<dbReference type="InterPro" id="IPR045357">
    <property type="entry name" value="Aminopeptidase_N-like_N"/>
</dbReference>
<comment type="cofactor">
    <cofactor evidence="1">
        <name>Zn(2+)</name>
        <dbReference type="ChEBI" id="CHEBI:29105"/>
    </cofactor>
</comment>
<dbReference type="Pfam" id="PF17900">
    <property type="entry name" value="Peptidase_M1_N"/>
    <property type="match status" value="1"/>
</dbReference>
<organism evidence="13 14">
    <name type="scientific">Daphnia magna</name>
    <dbReference type="NCBI Taxonomy" id="35525"/>
    <lineage>
        <taxon>Eukaryota</taxon>
        <taxon>Metazoa</taxon>
        <taxon>Ecdysozoa</taxon>
        <taxon>Arthropoda</taxon>
        <taxon>Crustacea</taxon>
        <taxon>Branchiopoda</taxon>
        <taxon>Diplostraca</taxon>
        <taxon>Cladocera</taxon>
        <taxon>Anomopoda</taxon>
        <taxon>Daphniidae</taxon>
        <taxon>Daphnia</taxon>
    </lineage>
</organism>
<dbReference type="InterPro" id="IPR050344">
    <property type="entry name" value="Peptidase_M1_aminopeptidases"/>
</dbReference>
<keyword evidence="8" id="KW-0482">Metalloprotease</keyword>
<evidence type="ECO:0000256" key="3">
    <source>
        <dbReference type="ARBA" id="ARBA00010136"/>
    </source>
</evidence>
<evidence type="ECO:0000256" key="2">
    <source>
        <dbReference type="ARBA" id="ARBA00004609"/>
    </source>
</evidence>
<dbReference type="InterPro" id="IPR014782">
    <property type="entry name" value="Peptidase_M1_dom"/>
</dbReference>
<evidence type="ECO:0000256" key="6">
    <source>
        <dbReference type="ARBA" id="ARBA00022801"/>
    </source>
</evidence>
<evidence type="ECO:0008006" key="15">
    <source>
        <dbReference type="Google" id="ProtNLM"/>
    </source>
</evidence>
<evidence type="ECO:0000256" key="9">
    <source>
        <dbReference type="SAM" id="SignalP"/>
    </source>
</evidence>
<evidence type="ECO:0000259" key="12">
    <source>
        <dbReference type="Pfam" id="PF17900"/>
    </source>
</evidence>
<evidence type="ECO:0000256" key="7">
    <source>
        <dbReference type="ARBA" id="ARBA00022833"/>
    </source>
</evidence>
<dbReference type="PANTHER" id="PTHR11533:SF294">
    <property type="entry name" value="THYROTROPIN-RELEASING HORMONE-DEGRADING ECTOENZYME"/>
    <property type="match status" value="1"/>
</dbReference>
<keyword evidence="9" id="KW-0732">Signal</keyword>
<evidence type="ECO:0000313" key="13">
    <source>
        <dbReference type="EMBL" id="KAK4025840.1"/>
    </source>
</evidence>
<dbReference type="Gene3D" id="1.25.50.20">
    <property type="match status" value="1"/>
</dbReference>
<protein>
    <recommendedName>
        <fullName evidence="15">Aminopeptidase</fullName>
    </recommendedName>
</protein>